<dbReference type="Proteomes" id="UP000237798">
    <property type="component" value="Unassembled WGS sequence"/>
</dbReference>
<sequence>MLDGKKIVVGITGCSMAIHALDVIAKLKKLHADVYVVMTENSTNFVTPLMVQRSVDHPIQIKAFDLPKSWEKGHRSLSQDTDLLLIAPASADILGKAANGIADDLLSTTIMSMRGPKIIAMHINNKMYNSPSVQRNVKTLIGDGFTFVDNGDKEHISRFPSVDQIIDTILRVLNAKD</sequence>
<keyword evidence="3" id="KW-1185">Reference proteome</keyword>
<dbReference type="GO" id="GO:0004633">
    <property type="term" value="F:phosphopantothenoylcysteine decarboxylase activity"/>
    <property type="evidence" value="ECO:0007669"/>
    <property type="project" value="TreeGrafter"/>
</dbReference>
<dbReference type="GO" id="GO:0015937">
    <property type="term" value="P:coenzyme A biosynthetic process"/>
    <property type="evidence" value="ECO:0007669"/>
    <property type="project" value="TreeGrafter"/>
</dbReference>
<dbReference type="Pfam" id="PF02441">
    <property type="entry name" value="Flavoprotein"/>
    <property type="match status" value="1"/>
</dbReference>
<accession>A0A2T0BJF0</accession>
<dbReference type="PANTHER" id="PTHR14359:SF6">
    <property type="entry name" value="PHOSPHOPANTOTHENOYLCYSTEINE DECARBOXYLASE"/>
    <property type="match status" value="1"/>
</dbReference>
<evidence type="ECO:0000313" key="2">
    <source>
        <dbReference type="EMBL" id="PRR84026.1"/>
    </source>
</evidence>
<dbReference type="SUPFAM" id="SSF52507">
    <property type="entry name" value="Homo-oligomeric flavin-containing Cys decarboxylases, HFCD"/>
    <property type="match status" value="1"/>
</dbReference>
<gene>
    <name evidence="2" type="primary">coaBC_2</name>
    <name evidence="2" type="ORF">CLLU_25040</name>
</gene>
<dbReference type="InterPro" id="IPR036551">
    <property type="entry name" value="Flavin_trans-like"/>
</dbReference>
<dbReference type="InterPro" id="IPR003382">
    <property type="entry name" value="Flavoprotein"/>
</dbReference>
<name>A0A2T0BJF0_9CLOT</name>
<evidence type="ECO:0000313" key="3">
    <source>
        <dbReference type="Proteomes" id="UP000237798"/>
    </source>
</evidence>
<protein>
    <submittedName>
        <fullName evidence="2">Coenzyme A biosynthesis bifunctional protein CoaBC</fullName>
    </submittedName>
</protein>
<dbReference type="EMBL" id="PVXP01000041">
    <property type="protein sequence ID" value="PRR84026.1"/>
    <property type="molecule type" value="Genomic_DNA"/>
</dbReference>
<dbReference type="GO" id="GO:0010181">
    <property type="term" value="F:FMN binding"/>
    <property type="evidence" value="ECO:0007669"/>
    <property type="project" value="TreeGrafter"/>
</dbReference>
<dbReference type="PANTHER" id="PTHR14359">
    <property type="entry name" value="HOMO-OLIGOMERIC FLAVIN CONTAINING CYS DECARBOXYLASE FAMILY"/>
    <property type="match status" value="1"/>
</dbReference>
<dbReference type="AlphaFoldDB" id="A0A2T0BJF0"/>
<dbReference type="GO" id="GO:0071513">
    <property type="term" value="C:phosphopantothenoylcysteine decarboxylase complex"/>
    <property type="evidence" value="ECO:0007669"/>
    <property type="project" value="TreeGrafter"/>
</dbReference>
<dbReference type="RefSeq" id="WP_106010112.1">
    <property type="nucleotide sequence ID" value="NZ_PVXP01000041.1"/>
</dbReference>
<dbReference type="OrthoDB" id="2395518at2"/>
<comment type="caution">
    <text evidence="2">The sequence shown here is derived from an EMBL/GenBank/DDBJ whole genome shotgun (WGS) entry which is preliminary data.</text>
</comment>
<feature type="domain" description="Flavoprotein" evidence="1">
    <location>
        <begin position="5"/>
        <end position="172"/>
    </location>
</feature>
<dbReference type="Gene3D" id="3.40.50.1950">
    <property type="entry name" value="Flavin prenyltransferase-like"/>
    <property type="match status" value="1"/>
</dbReference>
<organism evidence="2 3">
    <name type="scientific">Clostridium luticellarii</name>
    <dbReference type="NCBI Taxonomy" id="1691940"/>
    <lineage>
        <taxon>Bacteria</taxon>
        <taxon>Bacillati</taxon>
        <taxon>Bacillota</taxon>
        <taxon>Clostridia</taxon>
        <taxon>Eubacteriales</taxon>
        <taxon>Clostridiaceae</taxon>
        <taxon>Clostridium</taxon>
    </lineage>
</organism>
<proteinExistence type="predicted"/>
<reference evidence="2 3" key="1">
    <citation type="submission" date="2018-03" db="EMBL/GenBank/DDBJ databases">
        <title>Genome sequence of Clostridium luticellarii DSM 29923.</title>
        <authorList>
            <person name="Poehlein A."/>
            <person name="Daniel R."/>
        </authorList>
    </citation>
    <scope>NUCLEOTIDE SEQUENCE [LARGE SCALE GENOMIC DNA]</scope>
    <source>
        <strain evidence="2 3">DSM 29923</strain>
    </source>
</reference>
<evidence type="ECO:0000259" key="1">
    <source>
        <dbReference type="Pfam" id="PF02441"/>
    </source>
</evidence>